<dbReference type="Pfam" id="PF00005">
    <property type="entry name" value="ABC_tran"/>
    <property type="match status" value="1"/>
</dbReference>
<keyword evidence="4 6" id="KW-0067">ATP-binding</keyword>
<dbReference type="SUPFAM" id="SSF52540">
    <property type="entry name" value="P-loop containing nucleoside triphosphate hydrolases"/>
    <property type="match status" value="1"/>
</dbReference>
<evidence type="ECO:0000256" key="3">
    <source>
        <dbReference type="ARBA" id="ARBA00022741"/>
    </source>
</evidence>
<dbReference type="PROSITE" id="PS50893">
    <property type="entry name" value="ABC_TRANSPORTER_2"/>
    <property type="match status" value="1"/>
</dbReference>
<dbReference type="PANTHER" id="PTHR42781">
    <property type="entry name" value="SPERMIDINE/PUTRESCINE IMPORT ATP-BINDING PROTEIN POTA"/>
    <property type="match status" value="1"/>
</dbReference>
<evidence type="ECO:0000256" key="2">
    <source>
        <dbReference type="ARBA" id="ARBA00022475"/>
    </source>
</evidence>
<dbReference type="GO" id="GO:0005524">
    <property type="term" value="F:ATP binding"/>
    <property type="evidence" value="ECO:0007669"/>
    <property type="project" value="UniProtKB-KW"/>
</dbReference>
<dbReference type="InterPro" id="IPR003593">
    <property type="entry name" value="AAA+_ATPase"/>
</dbReference>
<keyword evidence="2" id="KW-0472">Membrane</keyword>
<reference evidence="6 7" key="1">
    <citation type="submission" date="2020-03" db="EMBL/GenBank/DDBJ databases">
        <title>Hydrogenophaga sp. nov. isolated from cyanobacterial mat.</title>
        <authorList>
            <person name="Thorat V."/>
            <person name="Kirdat K."/>
            <person name="Tiwarekar B."/>
            <person name="Costa E.D."/>
            <person name="Yadav A."/>
        </authorList>
    </citation>
    <scope>NUCLEOTIDE SEQUENCE [LARGE SCALE GENOMIC DNA]</scope>
    <source>
        <strain evidence="6 7">BA0156</strain>
    </source>
</reference>
<name>A0A6G8IFK5_9BURK</name>
<keyword evidence="3" id="KW-0547">Nucleotide-binding</keyword>
<dbReference type="AlphaFoldDB" id="A0A6G8IFK5"/>
<keyword evidence="1" id="KW-0813">Transport</keyword>
<dbReference type="Proteomes" id="UP000503162">
    <property type="component" value="Chromosome"/>
</dbReference>
<protein>
    <submittedName>
        <fullName evidence="6">ATP-binding cassette domain-containing protein</fullName>
    </submittedName>
</protein>
<dbReference type="InterPro" id="IPR003439">
    <property type="entry name" value="ABC_transporter-like_ATP-bd"/>
</dbReference>
<dbReference type="KEGG" id="hcz:G9Q37_07505"/>
<accession>A0A6G8IFK5</accession>
<sequence>MAPVNAAPQPVWDIALRKRLRQGDSVFQIDLAFLSHARRVVLFGPSGAGKTQTLRLVAGIAAPDAGRVAVAGRTLFDSAQGLNLSPQQRRLAYMFQDYALFPHLTVRQNLAFALSRGLRNPPRGVRSDAVDHWIDRFDLGGVAGHYPHQISGGQRQRTALARALVSQPAALLLDEPFAALDKGLRERLRDELKALQTTLQLPMLVITHDDDDVRALAEDVVCLDAGRVAAPAR</sequence>
<evidence type="ECO:0000259" key="5">
    <source>
        <dbReference type="PROSITE" id="PS50893"/>
    </source>
</evidence>
<dbReference type="SMART" id="SM00382">
    <property type="entry name" value="AAA"/>
    <property type="match status" value="1"/>
</dbReference>
<keyword evidence="2" id="KW-1003">Cell membrane</keyword>
<evidence type="ECO:0000256" key="4">
    <source>
        <dbReference type="ARBA" id="ARBA00022840"/>
    </source>
</evidence>
<keyword evidence="7" id="KW-1185">Reference proteome</keyword>
<dbReference type="PANTHER" id="PTHR42781:SF4">
    <property type="entry name" value="SPERMIDINE_PUTRESCINE IMPORT ATP-BINDING PROTEIN POTA"/>
    <property type="match status" value="1"/>
</dbReference>
<dbReference type="RefSeq" id="WP_166226597.1">
    <property type="nucleotide sequence ID" value="NZ_CP049989.1"/>
</dbReference>
<evidence type="ECO:0000313" key="6">
    <source>
        <dbReference type="EMBL" id="QIM51994.1"/>
    </source>
</evidence>
<evidence type="ECO:0000313" key="7">
    <source>
        <dbReference type="Proteomes" id="UP000503162"/>
    </source>
</evidence>
<feature type="domain" description="ABC transporter" evidence="5">
    <location>
        <begin position="11"/>
        <end position="233"/>
    </location>
</feature>
<organism evidence="6 7">
    <name type="scientific">Hydrogenophaga crocea</name>
    <dbReference type="NCBI Taxonomy" id="2716225"/>
    <lineage>
        <taxon>Bacteria</taxon>
        <taxon>Pseudomonadati</taxon>
        <taxon>Pseudomonadota</taxon>
        <taxon>Betaproteobacteria</taxon>
        <taxon>Burkholderiales</taxon>
        <taxon>Comamonadaceae</taxon>
        <taxon>Hydrogenophaga</taxon>
    </lineage>
</organism>
<proteinExistence type="predicted"/>
<dbReference type="GO" id="GO:0016887">
    <property type="term" value="F:ATP hydrolysis activity"/>
    <property type="evidence" value="ECO:0007669"/>
    <property type="project" value="InterPro"/>
</dbReference>
<dbReference type="InterPro" id="IPR027417">
    <property type="entry name" value="P-loop_NTPase"/>
</dbReference>
<gene>
    <name evidence="6" type="ORF">G9Q37_07505</name>
</gene>
<evidence type="ECO:0000256" key="1">
    <source>
        <dbReference type="ARBA" id="ARBA00022448"/>
    </source>
</evidence>
<dbReference type="Gene3D" id="3.40.50.300">
    <property type="entry name" value="P-loop containing nucleotide triphosphate hydrolases"/>
    <property type="match status" value="1"/>
</dbReference>
<dbReference type="InterPro" id="IPR050093">
    <property type="entry name" value="ABC_SmlMolc_Importer"/>
</dbReference>
<dbReference type="EMBL" id="CP049989">
    <property type="protein sequence ID" value="QIM51994.1"/>
    <property type="molecule type" value="Genomic_DNA"/>
</dbReference>